<dbReference type="PANTHER" id="PTHR42928">
    <property type="entry name" value="TRICARBOXYLATE-BINDING PROTEIN"/>
    <property type="match status" value="1"/>
</dbReference>
<accession>A0A0D0N1X5</accession>
<comment type="caution">
    <text evidence="3">The sequence shown here is derived from an EMBL/GenBank/DDBJ whole genome shotgun (WGS) entry which is preliminary data.</text>
</comment>
<dbReference type="Gene3D" id="3.40.190.150">
    <property type="entry name" value="Bordetella uptake gene, domain 1"/>
    <property type="match status" value="1"/>
</dbReference>
<keyword evidence="2" id="KW-0732">Signal</keyword>
<dbReference type="Proteomes" id="UP000032067">
    <property type="component" value="Unassembled WGS sequence"/>
</dbReference>
<dbReference type="OrthoDB" id="8689030at2"/>
<evidence type="ECO:0000313" key="4">
    <source>
        <dbReference type="Proteomes" id="UP000032067"/>
    </source>
</evidence>
<feature type="signal peptide" evidence="2">
    <location>
        <begin position="1"/>
        <end position="28"/>
    </location>
</feature>
<name>A0A0D0N1X5_VARPD</name>
<organism evidence="3 4">
    <name type="scientific">Variovorax paradoxus</name>
    <dbReference type="NCBI Taxonomy" id="34073"/>
    <lineage>
        <taxon>Bacteria</taxon>
        <taxon>Pseudomonadati</taxon>
        <taxon>Pseudomonadota</taxon>
        <taxon>Betaproteobacteria</taxon>
        <taxon>Burkholderiales</taxon>
        <taxon>Comamonadaceae</taxon>
        <taxon>Variovorax</taxon>
    </lineage>
</organism>
<gene>
    <name evidence="3" type="ORF">RT97_05675</name>
</gene>
<proteinExistence type="inferred from homology"/>
<dbReference type="InterPro" id="IPR006311">
    <property type="entry name" value="TAT_signal"/>
</dbReference>
<evidence type="ECO:0000313" key="3">
    <source>
        <dbReference type="EMBL" id="KIQ35360.1"/>
    </source>
</evidence>
<dbReference type="CDD" id="cd07012">
    <property type="entry name" value="PBP2_Bug_TTT"/>
    <property type="match status" value="1"/>
</dbReference>
<comment type="similarity">
    <text evidence="1">Belongs to the UPF0065 (bug) family.</text>
</comment>
<sequence>MSRRNFISSLTGAALAAALIPGAAFAQADVIRIVVPIGAGNPFDTGARALADGLAKVTGKTVIVDNKPGAGGRIGTAEVARAKPDGLTLLYTTAGHATNAGLYSNLSYDPVKDFTPITIVGKSSGFVLLVQADSPFKTIQDLIAAAKAKPDQISYGSFGNGNTTHIIGAMFARAANLKLIHVPYKSPLTDFLGGHVNMVFMGTSTVIPLLKDGRVRALAISSEEPDPDLPGVPTFRQLGFKDVDVPAWSGMLAPRGMADDKLQALYKQIGEAVKQQAYQDNLKLTHGKVVMSTPQDFRKQLEAEVVRFKKELPELGIKGE</sequence>
<dbReference type="EMBL" id="JXQQ01000010">
    <property type="protein sequence ID" value="KIQ35360.1"/>
    <property type="molecule type" value="Genomic_DNA"/>
</dbReference>
<dbReference type="InterPro" id="IPR042100">
    <property type="entry name" value="Bug_dom1"/>
</dbReference>
<dbReference type="PROSITE" id="PS51318">
    <property type="entry name" value="TAT"/>
    <property type="match status" value="1"/>
</dbReference>
<dbReference type="AlphaFoldDB" id="A0A0D0N1X5"/>
<dbReference type="RefSeq" id="WP_042577778.1">
    <property type="nucleotide sequence ID" value="NZ_JXQQ01000010.1"/>
</dbReference>
<dbReference type="Gene3D" id="3.40.190.10">
    <property type="entry name" value="Periplasmic binding protein-like II"/>
    <property type="match status" value="1"/>
</dbReference>
<reference evidence="3 4" key="1">
    <citation type="submission" date="2014-12" db="EMBL/GenBank/DDBJ databases">
        <title>16Stimator: statistical estimation of ribosomal gene copy numbers from draft genome assemblies.</title>
        <authorList>
            <person name="Perisin M.A."/>
            <person name="Vetter M."/>
            <person name="Gilbert J.A."/>
            <person name="Bergelson J."/>
        </authorList>
    </citation>
    <scope>NUCLEOTIDE SEQUENCE [LARGE SCALE GENOMIC DNA]</scope>
    <source>
        <strain evidence="3 4">MEDvA23</strain>
    </source>
</reference>
<evidence type="ECO:0000256" key="1">
    <source>
        <dbReference type="ARBA" id="ARBA00006987"/>
    </source>
</evidence>
<dbReference type="PIRSF" id="PIRSF017082">
    <property type="entry name" value="YflP"/>
    <property type="match status" value="1"/>
</dbReference>
<evidence type="ECO:0008006" key="5">
    <source>
        <dbReference type="Google" id="ProtNLM"/>
    </source>
</evidence>
<dbReference type="InterPro" id="IPR005064">
    <property type="entry name" value="BUG"/>
</dbReference>
<dbReference type="SUPFAM" id="SSF53850">
    <property type="entry name" value="Periplasmic binding protein-like II"/>
    <property type="match status" value="1"/>
</dbReference>
<feature type="chain" id="PRO_5002217267" description="Tripartite tricarboxylate transporter substrate binding protein" evidence="2">
    <location>
        <begin position="29"/>
        <end position="320"/>
    </location>
</feature>
<dbReference type="PANTHER" id="PTHR42928:SF5">
    <property type="entry name" value="BLR1237 PROTEIN"/>
    <property type="match status" value="1"/>
</dbReference>
<evidence type="ECO:0000256" key="2">
    <source>
        <dbReference type="SAM" id="SignalP"/>
    </source>
</evidence>
<dbReference type="Pfam" id="PF03401">
    <property type="entry name" value="TctC"/>
    <property type="match status" value="1"/>
</dbReference>
<protein>
    <recommendedName>
        <fullName evidence="5">Tripartite tricarboxylate transporter substrate binding protein</fullName>
    </recommendedName>
</protein>